<dbReference type="InterPro" id="IPR002347">
    <property type="entry name" value="SDR_fam"/>
</dbReference>
<dbReference type="PRINTS" id="PR00081">
    <property type="entry name" value="GDHRDH"/>
</dbReference>
<keyword evidence="6" id="KW-1185">Reference proteome</keyword>
<evidence type="ECO:0000313" key="5">
    <source>
        <dbReference type="EMBL" id="MBB3957626.1"/>
    </source>
</evidence>
<name>A0A7W6G8S3_9SPHN</name>
<dbReference type="InterPro" id="IPR036291">
    <property type="entry name" value="NAD(P)-bd_dom_sf"/>
</dbReference>
<evidence type="ECO:0000256" key="1">
    <source>
        <dbReference type="ARBA" id="ARBA00006484"/>
    </source>
</evidence>
<dbReference type="PANTHER" id="PTHR44196">
    <property type="entry name" value="DEHYDROGENASE/REDUCTASE SDR FAMILY MEMBER 7B"/>
    <property type="match status" value="1"/>
</dbReference>
<keyword evidence="4" id="KW-0472">Membrane</keyword>
<evidence type="ECO:0000256" key="4">
    <source>
        <dbReference type="SAM" id="Phobius"/>
    </source>
</evidence>
<evidence type="ECO:0000256" key="3">
    <source>
        <dbReference type="RuleBase" id="RU000363"/>
    </source>
</evidence>
<feature type="transmembrane region" description="Helical" evidence="4">
    <location>
        <begin position="221"/>
        <end position="240"/>
    </location>
</feature>
<dbReference type="GO" id="GO:0016020">
    <property type="term" value="C:membrane"/>
    <property type="evidence" value="ECO:0007669"/>
    <property type="project" value="TreeGrafter"/>
</dbReference>
<reference evidence="5 6" key="1">
    <citation type="submission" date="2020-08" db="EMBL/GenBank/DDBJ databases">
        <title>Genomic Encyclopedia of Type Strains, Phase IV (KMG-IV): sequencing the most valuable type-strain genomes for metagenomic binning, comparative biology and taxonomic classification.</title>
        <authorList>
            <person name="Goeker M."/>
        </authorList>
    </citation>
    <scope>NUCLEOTIDE SEQUENCE [LARGE SCALE GENOMIC DNA]</scope>
    <source>
        <strain evidence="5 6">DSM 27057</strain>
    </source>
</reference>
<comment type="similarity">
    <text evidence="1 3">Belongs to the short-chain dehydrogenases/reductases (SDR) family.</text>
</comment>
<dbReference type="PANTHER" id="PTHR44196:SF1">
    <property type="entry name" value="DEHYDROGENASE_REDUCTASE SDR FAMILY MEMBER 7B"/>
    <property type="match status" value="1"/>
</dbReference>
<organism evidence="5 6">
    <name type="scientific">Novosphingobium sediminicola</name>
    <dbReference type="NCBI Taxonomy" id="563162"/>
    <lineage>
        <taxon>Bacteria</taxon>
        <taxon>Pseudomonadati</taxon>
        <taxon>Pseudomonadota</taxon>
        <taxon>Alphaproteobacteria</taxon>
        <taxon>Sphingomonadales</taxon>
        <taxon>Sphingomonadaceae</taxon>
        <taxon>Novosphingobium</taxon>
    </lineage>
</organism>
<dbReference type="Gene3D" id="3.40.50.720">
    <property type="entry name" value="NAD(P)-binding Rossmann-like Domain"/>
    <property type="match status" value="1"/>
</dbReference>
<gene>
    <name evidence="5" type="ORF">GGR38_004600</name>
</gene>
<dbReference type="EMBL" id="JACIDX010000028">
    <property type="protein sequence ID" value="MBB3957626.1"/>
    <property type="molecule type" value="Genomic_DNA"/>
</dbReference>
<dbReference type="InterPro" id="IPR020904">
    <property type="entry name" value="Sc_DH/Rdtase_CS"/>
</dbReference>
<keyword evidence="4" id="KW-0812">Transmembrane</keyword>
<dbReference type="Pfam" id="PF00106">
    <property type="entry name" value="adh_short"/>
    <property type="match status" value="1"/>
</dbReference>
<comment type="caution">
    <text evidence="5">The sequence shown here is derived from an EMBL/GenBank/DDBJ whole genome shotgun (WGS) entry which is preliminary data.</text>
</comment>
<keyword evidence="2" id="KW-0560">Oxidoreductase</keyword>
<proteinExistence type="inferred from homology"/>
<dbReference type="RefSeq" id="WP_183629093.1">
    <property type="nucleotide sequence ID" value="NZ_JACIDX010000028.1"/>
</dbReference>
<dbReference type="SUPFAM" id="SSF51735">
    <property type="entry name" value="NAD(P)-binding Rossmann-fold domains"/>
    <property type="match status" value="1"/>
</dbReference>
<dbReference type="AlphaFoldDB" id="A0A7W6G8S3"/>
<dbReference type="PRINTS" id="PR00080">
    <property type="entry name" value="SDRFAMILY"/>
</dbReference>
<dbReference type="PROSITE" id="PS00061">
    <property type="entry name" value="ADH_SHORT"/>
    <property type="match status" value="1"/>
</dbReference>
<dbReference type="GO" id="GO:0016491">
    <property type="term" value="F:oxidoreductase activity"/>
    <property type="evidence" value="ECO:0007669"/>
    <property type="project" value="UniProtKB-KW"/>
</dbReference>
<evidence type="ECO:0000313" key="6">
    <source>
        <dbReference type="Proteomes" id="UP000548867"/>
    </source>
</evidence>
<sequence length="250" mass="25965">MSRAAIVTGASSGIGRAVALELAQAGWRLGLVGRDEGRLAQVAQECGGDVQIGAIDMRDTASFAAFVAQFGAVDLFISNHGILDGRRDGEVVESGVVAQNVVAINLQSVIGAIHAVLPGMQARGKGQIALVSSLAGLSPLPDAPAYSASKAGLVMYGLSLREALRGSGVGVSVCCPGYVATPMGGEHLGNRPHEISAQDAARRIIKNALANKRLFGFPAPLWPMALFSLLIPEGLLRLFNGGLRFTVKKR</sequence>
<keyword evidence="4" id="KW-1133">Transmembrane helix</keyword>
<dbReference type="Proteomes" id="UP000548867">
    <property type="component" value="Unassembled WGS sequence"/>
</dbReference>
<evidence type="ECO:0000256" key="2">
    <source>
        <dbReference type="ARBA" id="ARBA00023002"/>
    </source>
</evidence>
<accession>A0A7W6G8S3</accession>
<protein>
    <submittedName>
        <fullName evidence="5">Short-subunit dehydrogenase</fullName>
    </submittedName>
</protein>